<accession>A0AAV2VSQ3</accession>
<dbReference type="AlphaFoldDB" id="A0AAV2VSQ3"/>
<keyword evidence="1" id="KW-1133">Transmembrane helix</keyword>
<feature type="transmembrane region" description="Helical" evidence="1">
    <location>
        <begin position="58"/>
        <end position="80"/>
    </location>
</feature>
<name>A0AAV2VSQ3_9VIBR</name>
<proteinExistence type="predicted"/>
<keyword evidence="1" id="KW-0812">Transmembrane</keyword>
<dbReference type="EMBL" id="CAOF01000120">
    <property type="protein sequence ID" value="CCO47450.1"/>
    <property type="molecule type" value="Genomic_DNA"/>
</dbReference>
<dbReference type="Proteomes" id="UP000018211">
    <property type="component" value="Unassembled WGS sequence"/>
</dbReference>
<reference evidence="2 3" key="1">
    <citation type="journal article" date="2013" name="ISME J.">
        <title>Comparative genomics of pathogenic lineages of Vibrio nigripulchritudo identifies virulence-associated traits.</title>
        <authorList>
            <person name="Goudenege D."/>
            <person name="Labreuche Y."/>
            <person name="Krin E."/>
            <person name="Ansquer D."/>
            <person name="Mangenot S."/>
            <person name="Calteau A."/>
            <person name="Medigue C."/>
            <person name="Mazel D."/>
            <person name="Polz M.F."/>
            <person name="Le Roux F."/>
        </authorList>
    </citation>
    <scope>NUCLEOTIDE SEQUENCE [LARGE SCALE GENOMIC DNA]</scope>
    <source>
        <strain evidence="2 3">SOn1</strain>
    </source>
</reference>
<evidence type="ECO:0000313" key="2">
    <source>
        <dbReference type="EMBL" id="CCO47450.1"/>
    </source>
</evidence>
<sequence length="122" mass="14525">MLIKAIHTLFFSVVSYYENKEVSDHIWKARFLVSFIFVMHIFSFCIMISSFFPSFKRGFLYATSGFHLSVYLLFLGVLFFTFLPKVNKFKINNEFRKNKKITLYSIMSTILFYILANYFSVL</sequence>
<keyword evidence="1" id="KW-0472">Membrane</keyword>
<protein>
    <submittedName>
        <fullName evidence="2">Uncharacterized protein</fullName>
    </submittedName>
</protein>
<feature type="transmembrane region" description="Helical" evidence="1">
    <location>
        <begin position="31"/>
        <end position="52"/>
    </location>
</feature>
<evidence type="ECO:0000256" key="1">
    <source>
        <dbReference type="SAM" id="Phobius"/>
    </source>
</evidence>
<evidence type="ECO:0000313" key="3">
    <source>
        <dbReference type="Proteomes" id="UP000018211"/>
    </source>
</evidence>
<gene>
    <name evidence="2" type="ORF">VIBNISOn1_30144</name>
</gene>
<comment type="caution">
    <text evidence="2">The sequence shown here is derived from an EMBL/GenBank/DDBJ whole genome shotgun (WGS) entry which is preliminary data.</text>
</comment>
<organism evidence="2 3">
    <name type="scientific">Vibrio nigripulchritudo SOn1</name>
    <dbReference type="NCBI Taxonomy" id="1238450"/>
    <lineage>
        <taxon>Bacteria</taxon>
        <taxon>Pseudomonadati</taxon>
        <taxon>Pseudomonadota</taxon>
        <taxon>Gammaproteobacteria</taxon>
        <taxon>Vibrionales</taxon>
        <taxon>Vibrionaceae</taxon>
        <taxon>Vibrio</taxon>
    </lineage>
</organism>
<feature type="transmembrane region" description="Helical" evidence="1">
    <location>
        <begin position="101"/>
        <end position="119"/>
    </location>
</feature>